<dbReference type="AlphaFoldDB" id="A0A450S2D2"/>
<dbReference type="GO" id="GO:0046872">
    <property type="term" value="F:metal ion binding"/>
    <property type="evidence" value="ECO:0007669"/>
    <property type="project" value="UniProtKB-KW"/>
</dbReference>
<dbReference type="Gene3D" id="3.40.140.10">
    <property type="entry name" value="Cytidine Deaminase, domain 2"/>
    <property type="match status" value="1"/>
</dbReference>
<keyword evidence="2" id="KW-0479">Metal-binding</keyword>
<evidence type="ECO:0000256" key="5">
    <source>
        <dbReference type="ARBA" id="ARBA00023049"/>
    </source>
</evidence>
<dbReference type="InterPro" id="IPR025657">
    <property type="entry name" value="RadC_JAB"/>
</dbReference>
<dbReference type="PANTHER" id="PTHR30471">
    <property type="entry name" value="DNA REPAIR PROTEIN RADC"/>
    <property type="match status" value="1"/>
</dbReference>
<keyword evidence="1" id="KW-0645">Protease</keyword>
<dbReference type="CDD" id="cd08071">
    <property type="entry name" value="MPN_DUF2466"/>
    <property type="match status" value="1"/>
</dbReference>
<dbReference type="InterPro" id="IPR037518">
    <property type="entry name" value="MPN"/>
</dbReference>
<dbReference type="GO" id="GO:0006508">
    <property type="term" value="P:proteolysis"/>
    <property type="evidence" value="ECO:0007669"/>
    <property type="project" value="UniProtKB-KW"/>
</dbReference>
<evidence type="ECO:0000256" key="2">
    <source>
        <dbReference type="ARBA" id="ARBA00022723"/>
    </source>
</evidence>
<name>A0A450S2D2_9GAMM</name>
<dbReference type="PANTHER" id="PTHR30471:SF3">
    <property type="entry name" value="UPF0758 PROTEIN YEES-RELATED"/>
    <property type="match status" value="1"/>
</dbReference>
<dbReference type="InterPro" id="IPR046778">
    <property type="entry name" value="UPF0758_N"/>
</dbReference>
<reference evidence="8" key="1">
    <citation type="submission" date="2019-02" db="EMBL/GenBank/DDBJ databases">
        <authorList>
            <person name="Gruber-Vodicka R. H."/>
            <person name="Seah K. B. B."/>
        </authorList>
    </citation>
    <scope>NUCLEOTIDE SEQUENCE</scope>
    <source>
        <strain evidence="9">BECK_DK161</strain>
        <strain evidence="8">BECK_DK47</strain>
    </source>
</reference>
<sequence>MARKKITDLPENDRPRERLLEKGASALSDQDLLAILLGRGARGVDVMTLAGRLSKFIDGRGLKLRAEDLIGFDGMGTAKATLILAAIEFVRRRIKPEGIKFKKPSGLVEHLRHYADRKQEHFLCASVNGASEVINIRVVSIGLVDRSLAHPREVFADPIADRACAVVLAHNHPMGPLRPSPADIEVTKRLRKAGEIMGIAVLDHLIFNRTDHFSLLDEGLDF</sequence>
<gene>
    <name evidence="8" type="ORF">BECKDK2373B_GA0170837_101135</name>
    <name evidence="9" type="ORF">BECKDK2373C_GA0170839_102424</name>
</gene>
<protein>
    <submittedName>
        <fullName evidence="8">DNA repair protein RadC</fullName>
    </submittedName>
</protein>
<keyword evidence="4" id="KW-0862">Zinc</keyword>
<accession>A0A450S2D2</accession>
<comment type="similarity">
    <text evidence="6">Belongs to the UPF0758 family.</text>
</comment>
<evidence type="ECO:0000256" key="1">
    <source>
        <dbReference type="ARBA" id="ARBA00022670"/>
    </source>
</evidence>
<evidence type="ECO:0000313" key="9">
    <source>
        <dbReference type="EMBL" id="VFJ49179.1"/>
    </source>
</evidence>
<dbReference type="NCBIfam" id="TIGR00608">
    <property type="entry name" value="radc"/>
    <property type="match status" value="1"/>
</dbReference>
<evidence type="ECO:0000256" key="6">
    <source>
        <dbReference type="RuleBase" id="RU003797"/>
    </source>
</evidence>
<feature type="domain" description="MPN" evidence="7">
    <location>
        <begin position="92"/>
        <end position="221"/>
    </location>
</feature>
<proteinExistence type="inferred from homology"/>
<dbReference type="PROSITE" id="PS50249">
    <property type="entry name" value="MPN"/>
    <property type="match status" value="1"/>
</dbReference>
<evidence type="ECO:0000259" key="7">
    <source>
        <dbReference type="PROSITE" id="PS50249"/>
    </source>
</evidence>
<keyword evidence="5" id="KW-0482">Metalloprotease</keyword>
<dbReference type="InterPro" id="IPR001405">
    <property type="entry name" value="UPF0758"/>
</dbReference>
<evidence type="ECO:0000313" key="8">
    <source>
        <dbReference type="EMBL" id="VFJ45827.1"/>
    </source>
</evidence>
<dbReference type="Pfam" id="PF04002">
    <property type="entry name" value="RadC"/>
    <property type="match status" value="1"/>
</dbReference>
<organism evidence="8">
    <name type="scientific">Candidatus Kentrum sp. DK</name>
    <dbReference type="NCBI Taxonomy" id="2126562"/>
    <lineage>
        <taxon>Bacteria</taxon>
        <taxon>Pseudomonadati</taxon>
        <taxon>Pseudomonadota</taxon>
        <taxon>Gammaproteobacteria</taxon>
        <taxon>Candidatus Kentrum</taxon>
    </lineage>
</organism>
<dbReference type="Pfam" id="PF20582">
    <property type="entry name" value="UPF0758_N"/>
    <property type="match status" value="1"/>
</dbReference>
<dbReference type="EMBL" id="CAADEY010000024">
    <property type="protein sequence ID" value="VFJ49179.1"/>
    <property type="molecule type" value="Genomic_DNA"/>
</dbReference>
<keyword evidence="3" id="KW-0378">Hydrolase</keyword>
<evidence type="ECO:0000256" key="3">
    <source>
        <dbReference type="ARBA" id="ARBA00022801"/>
    </source>
</evidence>
<dbReference type="EMBL" id="CAADEX010000011">
    <property type="protein sequence ID" value="VFJ45827.1"/>
    <property type="molecule type" value="Genomic_DNA"/>
</dbReference>
<dbReference type="GO" id="GO:0008237">
    <property type="term" value="F:metallopeptidase activity"/>
    <property type="evidence" value="ECO:0007669"/>
    <property type="project" value="UniProtKB-KW"/>
</dbReference>
<evidence type="ECO:0000256" key="4">
    <source>
        <dbReference type="ARBA" id="ARBA00022833"/>
    </source>
</evidence>